<dbReference type="AlphaFoldDB" id="A0ABD2Q9B4"/>
<dbReference type="PANTHER" id="PTHR46673:SF1">
    <property type="entry name" value="4F2 CELL-SURFACE ANTIGEN HEAVY CHAIN"/>
    <property type="match status" value="1"/>
</dbReference>
<protein>
    <submittedName>
        <fullName evidence="3">Neutral and basic amino acid transport protein rBAT</fullName>
    </submittedName>
</protein>
<comment type="caution">
    <text evidence="3">The sequence shown here is derived from an EMBL/GenBank/DDBJ whole genome shotgun (WGS) entry which is preliminary data.</text>
</comment>
<dbReference type="Gene3D" id="3.20.20.80">
    <property type="entry name" value="Glycosidases"/>
    <property type="match status" value="2"/>
</dbReference>
<proteinExistence type="predicted"/>
<dbReference type="InterPro" id="IPR006047">
    <property type="entry name" value="GH13_cat_dom"/>
</dbReference>
<dbReference type="EMBL" id="JBJKFK010000590">
    <property type="protein sequence ID" value="KAL3316156.1"/>
    <property type="molecule type" value="Genomic_DNA"/>
</dbReference>
<evidence type="ECO:0000313" key="4">
    <source>
        <dbReference type="Proteomes" id="UP001626550"/>
    </source>
</evidence>
<feature type="transmembrane region" description="Helical" evidence="1">
    <location>
        <begin position="59"/>
        <end position="82"/>
    </location>
</feature>
<dbReference type="Pfam" id="PF00128">
    <property type="entry name" value="Alpha-amylase"/>
    <property type="match status" value="1"/>
</dbReference>
<dbReference type="Proteomes" id="UP001626550">
    <property type="component" value="Unassembled WGS sequence"/>
</dbReference>
<dbReference type="PANTHER" id="PTHR46673">
    <property type="entry name" value="4F2 CELL-SURFACE ANTIGEN HEAVY CHAIN"/>
    <property type="match status" value="1"/>
</dbReference>
<dbReference type="InterPro" id="IPR017853">
    <property type="entry name" value="GH"/>
</dbReference>
<evidence type="ECO:0000256" key="1">
    <source>
        <dbReference type="SAM" id="Phobius"/>
    </source>
</evidence>
<organism evidence="3 4">
    <name type="scientific">Cichlidogyrus casuarinus</name>
    <dbReference type="NCBI Taxonomy" id="1844966"/>
    <lineage>
        <taxon>Eukaryota</taxon>
        <taxon>Metazoa</taxon>
        <taxon>Spiralia</taxon>
        <taxon>Lophotrochozoa</taxon>
        <taxon>Platyhelminthes</taxon>
        <taxon>Monogenea</taxon>
        <taxon>Monopisthocotylea</taxon>
        <taxon>Dactylogyridea</taxon>
        <taxon>Ancyrocephalidae</taxon>
        <taxon>Cichlidogyrus</taxon>
    </lineage>
</organism>
<dbReference type="SUPFAM" id="SSF51445">
    <property type="entry name" value="(Trans)glycosidases"/>
    <property type="match status" value="1"/>
</dbReference>
<sequence>MKSSKVEGYELGSKSSHELESATLLSSQKSNNKEFPTLLSREDLIRIEQTEPIWKRIRIAIFVLFWIIWIGLLVTTILLVVFSHKCPNKPDLPFYKAKVGYWIDPYAFKDSDGNGIGDLPGLISKMDYIKDVLNAGYIILDSLFTGFSTSAKYLNSYSSWTTIDPLLAPENYFGTMVKKLRRLGVELVVAIDFNSLLSDSTLLKELQNPTSKVPGSGLISRLGNPITGSAYSVYGGSSGLVDVDLTNNQVIEAAKAAVVEILKLGASGILLKDAAFFSEGKSDYDNTNKMNNSLKWFAKYQSQLMFANSSRAFVEHLKQAVQEAQHITGQHKLLILEAGNLGFGLPQGSMDPTEMFLSEDQADMIVGRHFVKQRGWHAATTDPKVMQPSLAAYLECTSNQTRQNIFLTTATSHDAPQASVYATAMSFLLPGSSLVYYGSEINAEFKTTAPPTGVYPKGKLPLCEEGETCPIGSHLPMLWDDNGIVFSDDPNIQKAYADFFTKSVGKLTSTVQFATSKGRDKDTIFDLVQKMVQLRNSEPSIQWGGDVNVVAAYKNSQEVEVFSRWGGYGQSPILTVVIKQGMGLMMDLTMANCSDSKLLYSFPKSASLEEGLKLDSHVFLKKMHDGQAGKDATIYLIKCPAKWE</sequence>
<feature type="domain" description="Glycosyl hydrolase family 13 catalytic" evidence="2">
    <location>
        <begin position="102"/>
        <end position="474"/>
    </location>
</feature>
<keyword evidence="1" id="KW-0472">Membrane</keyword>
<dbReference type="InterPro" id="IPR042280">
    <property type="entry name" value="SLC3A2"/>
</dbReference>
<name>A0ABD2Q9B4_9PLAT</name>
<dbReference type="SMART" id="SM00642">
    <property type="entry name" value="Aamy"/>
    <property type="match status" value="1"/>
</dbReference>
<dbReference type="Pfam" id="PF16028">
    <property type="entry name" value="SLC3A2_N"/>
    <property type="match status" value="1"/>
</dbReference>
<dbReference type="InterPro" id="IPR031984">
    <property type="entry name" value="SLC3A2_N"/>
</dbReference>
<keyword evidence="1" id="KW-1133">Transmembrane helix</keyword>
<keyword evidence="1" id="KW-0812">Transmembrane</keyword>
<reference evidence="3 4" key="1">
    <citation type="submission" date="2024-11" db="EMBL/GenBank/DDBJ databases">
        <title>Adaptive evolution of stress response genes in parasites aligns with host niche diversity.</title>
        <authorList>
            <person name="Hahn C."/>
            <person name="Resl P."/>
        </authorList>
    </citation>
    <scope>NUCLEOTIDE SEQUENCE [LARGE SCALE GENOMIC DNA]</scope>
    <source>
        <strain evidence="3">EGGRZ-B1_66</strain>
        <tissue evidence="3">Body</tissue>
    </source>
</reference>
<evidence type="ECO:0000313" key="3">
    <source>
        <dbReference type="EMBL" id="KAL3316156.1"/>
    </source>
</evidence>
<accession>A0ABD2Q9B4</accession>
<evidence type="ECO:0000259" key="2">
    <source>
        <dbReference type="SMART" id="SM00642"/>
    </source>
</evidence>
<gene>
    <name evidence="3" type="primary">SLC3A1</name>
    <name evidence="3" type="ORF">Ciccas_005205</name>
</gene>
<keyword evidence="4" id="KW-1185">Reference proteome</keyword>